<dbReference type="OrthoDB" id="9814204at2"/>
<protein>
    <submittedName>
        <fullName evidence="2">Serine hydrolase</fullName>
    </submittedName>
</protein>
<name>A0A4U1B2B9_9GAMM</name>
<dbReference type="InterPro" id="IPR012338">
    <property type="entry name" value="Beta-lactam/transpept-like"/>
</dbReference>
<dbReference type="InterPro" id="IPR001466">
    <property type="entry name" value="Beta-lactam-related"/>
</dbReference>
<organism evidence="2 3">
    <name type="scientific">Thalassotalea mangrovi</name>
    <dbReference type="NCBI Taxonomy" id="2572245"/>
    <lineage>
        <taxon>Bacteria</taxon>
        <taxon>Pseudomonadati</taxon>
        <taxon>Pseudomonadota</taxon>
        <taxon>Gammaproteobacteria</taxon>
        <taxon>Alteromonadales</taxon>
        <taxon>Colwelliaceae</taxon>
        <taxon>Thalassotalea</taxon>
    </lineage>
</organism>
<feature type="domain" description="Beta-lactamase-related" evidence="1">
    <location>
        <begin position="150"/>
        <end position="432"/>
    </location>
</feature>
<dbReference type="GO" id="GO:0016787">
    <property type="term" value="F:hydrolase activity"/>
    <property type="evidence" value="ECO:0007669"/>
    <property type="project" value="UniProtKB-KW"/>
</dbReference>
<dbReference type="Pfam" id="PF00144">
    <property type="entry name" value="Beta-lactamase"/>
    <property type="match status" value="1"/>
</dbReference>
<dbReference type="EMBL" id="SWDB01000034">
    <property type="protein sequence ID" value="TKB43766.1"/>
    <property type="molecule type" value="Genomic_DNA"/>
</dbReference>
<evidence type="ECO:0000259" key="1">
    <source>
        <dbReference type="Pfam" id="PF00144"/>
    </source>
</evidence>
<dbReference type="AlphaFoldDB" id="A0A4U1B2B9"/>
<dbReference type="PANTHER" id="PTHR43283:SF7">
    <property type="entry name" value="BETA-LACTAMASE-RELATED DOMAIN-CONTAINING PROTEIN"/>
    <property type="match status" value="1"/>
</dbReference>
<dbReference type="SUPFAM" id="SSF56601">
    <property type="entry name" value="beta-lactamase/transpeptidase-like"/>
    <property type="match status" value="1"/>
</dbReference>
<evidence type="ECO:0000313" key="2">
    <source>
        <dbReference type="EMBL" id="TKB43766.1"/>
    </source>
</evidence>
<proteinExistence type="predicted"/>
<gene>
    <name evidence="2" type="ORF">E8M12_14175</name>
</gene>
<dbReference type="Gene3D" id="3.40.710.10">
    <property type="entry name" value="DD-peptidase/beta-lactamase superfamily"/>
    <property type="match status" value="1"/>
</dbReference>
<dbReference type="PANTHER" id="PTHR43283">
    <property type="entry name" value="BETA-LACTAMASE-RELATED"/>
    <property type="match status" value="1"/>
</dbReference>
<keyword evidence="3" id="KW-1185">Reference proteome</keyword>
<reference evidence="2 3" key="1">
    <citation type="submission" date="2019-04" db="EMBL/GenBank/DDBJ databases">
        <title>Thalassotalea guangxiensis sp. nov., isolated from sediment of the coastal wetland.</title>
        <authorList>
            <person name="Zheng S."/>
            <person name="Zhang D."/>
        </authorList>
    </citation>
    <scope>NUCLEOTIDE SEQUENCE [LARGE SCALE GENOMIC DNA]</scope>
    <source>
        <strain evidence="2 3">ZS-4</strain>
    </source>
</reference>
<keyword evidence="2" id="KW-0378">Hydrolase</keyword>
<dbReference type="Proteomes" id="UP000307999">
    <property type="component" value="Unassembled WGS sequence"/>
</dbReference>
<sequence>MARLKSIFFTLIALFIAILLLLKPLAGVSPMSLGSAADVATGLGAKIACSARYITGLDEDQVMADLASYSPAYALVEVAYDDDRKKAYANLLGLSPMSATFRDGIGCTLDIGNTKALDAVNIAAIAASEEAWPLGSELTDIDTELQAKVAAIVAEDNAQGFQTRSLLVVKNGKVMAYATGEGFEQHTPHLGWSMGKSVTAMMVGNLIHQKQLELNENNLFEAWQQDDRREIDLESLLQMSSGLDFDETYAPGSDSTRMLFYTYSASDIAMQSPLIYSPGEHFSYSSGTTNLLSRLVYETLGGNVQQQIDYLYEQWFEPLNMAQSTFEPDPSGVLVGSSYIYASAPDWAKLGQVMLNGGALNGTRFLSEDWVAKAQSPNVSNNDPRYGYQFWLNAGGDELRWPELPDDAYAMSGNRSQVVMMIPSQDVVIVRLGWSADPYPTSRKLAQVLSLLN</sequence>
<comment type="caution">
    <text evidence="2">The sequence shown here is derived from an EMBL/GenBank/DDBJ whole genome shotgun (WGS) entry which is preliminary data.</text>
</comment>
<evidence type="ECO:0000313" key="3">
    <source>
        <dbReference type="Proteomes" id="UP000307999"/>
    </source>
</evidence>
<dbReference type="InterPro" id="IPR050789">
    <property type="entry name" value="Diverse_Enzym_Activities"/>
</dbReference>
<accession>A0A4U1B2B9</accession>